<reference evidence="2 3" key="1">
    <citation type="submission" date="2024-01" db="EMBL/GenBank/DDBJ databases">
        <title>The complete chloroplast genome sequence of Lithospermum erythrorhizon: insights into the phylogenetic relationship among Boraginaceae species and the maternal lineages of purple gromwells.</title>
        <authorList>
            <person name="Okada T."/>
            <person name="Watanabe K."/>
        </authorList>
    </citation>
    <scope>NUCLEOTIDE SEQUENCE [LARGE SCALE GENOMIC DNA]</scope>
</reference>
<name>A0AAV3RBQ2_LITER</name>
<dbReference type="EMBL" id="BAABME010025732">
    <property type="protein sequence ID" value="GAA0172641.1"/>
    <property type="molecule type" value="Genomic_DNA"/>
</dbReference>
<keyword evidence="3" id="KW-1185">Reference proteome</keyword>
<dbReference type="InterPro" id="IPR031142">
    <property type="entry name" value="SPX_prot"/>
</dbReference>
<dbReference type="PANTHER" id="PTHR45978">
    <property type="entry name" value="SPX DOMAIN-CONTAINING PROTEIN 3"/>
    <property type="match status" value="1"/>
</dbReference>
<organism evidence="2 3">
    <name type="scientific">Lithospermum erythrorhizon</name>
    <name type="common">Purple gromwell</name>
    <name type="synonym">Lithospermum officinale var. erythrorhizon</name>
    <dbReference type="NCBI Taxonomy" id="34254"/>
    <lineage>
        <taxon>Eukaryota</taxon>
        <taxon>Viridiplantae</taxon>
        <taxon>Streptophyta</taxon>
        <taxon>Embryophyta</taxon>
        <taxon>Tracheophyta</taxon>
        <taxon>Spermatophyta</taxon>
        <taxon>Magnoliopsida</taxon>
        <taxon>eudicotyledons</taxon>
        <taxon>Gunneridae</taxon>
        <taxon>Pentapetalae</taxon>
        <taxon>asterids</taxon>
        <taxon>lamiids</taxon>
        <taxon>Boraginales</taxon>
        <taxon>Boraginaceae</taxon>
        <taxon>Boraginoideae</taxon>
        <taxon>Lithospermeae</taxon>
        <taxon>Lithospermum</taxon>
    </lineage>
</organism>
<gene>
    <name evidence="2" type="ORF">LIER_41371</name>
</gene>
<comment type="caution">
    <text evidence="2">The sequence shown here is derived from an EMBL/GenBank/DDBJ whole genome shotgun (WGS) entry which is preliminary data.</text>
</comment>
<feature type="domain" description="SPX" evidence="1">
    <location>
        <begin position="1"/>
        <end position="139"/>
    </location>
</feature>
<dbReference type="Proteomes" id="UP001454036">
    <property type="component" value="Unassembled WGS sequence"/>
</dbReference>
<dbReference type="GO" id="GO:0016036">
    <property type="term" value="P:cellular response to phosphate starvation"/>
    <property type="evidence" value="ECO:0007669"/>
    <property type="project" value="InterPro"/>
</dbReference>
<evidence type="ECO:0000313" key="3">
    <source>
        <dbReference type="Proteomes" id="UP001454036"/>
    </source>
</evidence>
<dbReference type="InterPro" id="IPR004331">
    <property type="entry name" value="SPX_dom"/>
</dbReference>
<dbReference type="PROSITE" id="PS51382">
    <property type="entry name" value="SPX"/>
    <property type="match status" value="1"/>
</dbReference>
<evidence type="ECO:0000259" key="1">
    <source>
        <dbReference type="PROSITE" id="PS51382"/>
    </source>
</evidence>
<proteinExistence type="predicted"/>
<evidence type="ECO:0000313" key="2">
    <source>
        <dbReference type="EMBL" id="GAA0172641.1"/>
    </source>
</evidence>
<protein>
    <recommendedName>
        <fullName evidence="1">SPX domain-containing protein</fullName>
    </recommendedName>
</protein>
<sequence>MKFRKHLSALIDGTFPLWKDKFLSYKDLKKEVKRICLEDENIERPNKKVKLDDGVVENEVNSFVEMLHKEIDKFNEFFLDQQEEYVIKAKVLKEKVAEMKDSAPGELAEIGRQIVDFHGEMILLENYSSFNYTGNLQSS</sequence>
<dbReference type="AlphaFoldDB" id="A0AAV3RBQ2"/>
<dbReference type="PANTHER" id="PTHR45978:SF3">
    <property type="entry name" value="SPX DOMAIN-CONTAINING PROTEIN 1-LIKE"/>
    <property type="match status" value="1"/>
</dbReference>
<accession>A0AAV3RBQ2</accession>